<keyword evidence="19" id="KW-1185">Reference proteome</keyword>
<feature type="domain" description="Cadherin" evidence="17">
    <location>
        <begin position="117"/>
        <end position="222"/>
    </location>
</feature>
<dbReference type="PRINTS" id="PR00205">
    <property type="entry name" value="CADHERIN"/>
</dbReference>
<dbReference type="PROSITE" id="PS00232">
    <property type="entry name" value="CADHERIN_1"/>
    <property type="match status" value="3"/>
</dbReference>
<dbReference type="SUPFAM" id="SSF49899">
    <property type="entry name" value="Concanavalin A-like lectins/glucanases"/>
    <property type="match status" value="1"/>
</dbReference>
<dbReference type="EMBL" id="JAOPHQ010003456">
    <property type="protein sequence ID" value="KAK0142930.1"/>
    <property type="molecule type" value="Genomic_DNA"/>
</dbReference>
<evidence type="ECO:0000256" key="8">
    <source>
        <dbReference type="ARBA" id="ARBA00022989"/>
    </source>
</evidence>
<dbReference type="GO" id="GO:0009653">
    <property type="term" value="P:anatomical structure morphogenesis"/>
    <property type="evidence" value="ECO:0007669"/>
    <property type="project" value="UniProtKB-ARBA"/>
</dbReference>
<evidence type="ECO:0000256" key="1">
    <source>
        <dbReference type="ARBA" id="ARBA00004167"/>
    </source>
</evidence>
<evidence type="ECO:0000256" key="7">
    <source>
        <dbReference type="ARBA" id="ARBA00022889"/>
    </source>
</evidence>
<dbReference type="GO" id="GO:0007156">
    <property type="term" value="P:homophilic cell adhesion via plasma membrane adhesion molecules"/>
    <property type="evidence" value="ECO:0007669"/>
    <property type="project" value="InterPro"/>
</dbReference>
<dbReference type="FunFam" id="2.60.40.60:FF:000033">
    <property type="entry name" value="FAT atypical cadherin 1"/>
    <property type="match status" value="1"/>
</dbReference>
<accession>A0AA47MMT1</accession>
<evidence type="ECO:0000313" key="19">
    <source>
        <dbReference type="Proteomes" id="UP001174136"/>
    </source>
</evidence>
<dbReference type="SUPFAM" id="SSF57196">
    <property type="entry name" value="EGF/Laminin"/>
    <property type="match status" value="1"/>
</dbReference>
<dbReference type="PANTHER" id="PTHR24026">
    <property type="entry name" value="FAT ATYPICAL CADHERIN-RELATED"/>
    <property type="match status" value="1"/>
</dbReference>
<evidence type="ECO:0000256" key="13">
    <source>
        <dbReference type="PROSITE-ProRule" id="PRU00076"/>
    </source>
</evidence>
<evidence type="ECO:0000256" key="11">
    <source>
        <dbReference type="ARBA" id="ARBA00023180"/>
    </source>
</evidence>
<keyword evidence="7" id="KW-0130">Cell adhesion</keyword>
<dbReference type="GO" id="GO:0005886">
    <property type="term" value="C:plasma membrane"/>
    <property type="evidence" value="ECO:0007669"/>
    <property type="project" value="InterPro"/>
</dbReference>
<dbReference type="SMART" id="SM00181">
    <property type="entry name" value="EGF"/>
    <property type="match status" value="2"/>
</dbReference>
<evidence type="ECO:0000256" key="3">
    <source>
        <dbReference type="ARBA" id="ARBA00022692"/>
    </source>
</evidence>
<dbReference type="FunFam" id="2.60.40.60:FF:000024">
    <property type="entry name" value="FAT atypical cadherin 3"/>
    <property type="match status" value="1"/>
</dbReference>
<dbReference type="Proteomes" id="UP001174136">
    <property type="component" value="Unassembled WGS sequence"/>
</dbReference>
<keyword evidence="11" id="KW-0325">Glycoprotein</keyword>
<reference evidence="18" key="1">
    <citation type="journal article" date="2023" name="Front. Mar. Sci.">
        <title>A new Merluccius polli reference genome to investigate the effects of global change in West African waters.</title>
        <authorList>
            <person name="Mateo J.L."/>
            <person name="Blanco-Fernandez C."/>
            <person name="Garcia-Vazquez E."/>
            <person name="Machado-Schiaffino G."/>
        </authorList>
    </citation>
    <scope>NUCLEOTIDE SEQUENCE</scope>
    <source>
        <strain evidence="18">C29</strain>
        <tissue evidence="18">Fin</tissue>
    </source>
</reference>
<dbReference type="PANTHER" id="PTHR24026:SF136">
    <property type="entry name" value="PROTOCADHERIN-23"/>
    <property type="match status" value="1"/>
</dbReference>
<feature type="domain" description="Cadherin" evidence="17">
    <location>
        <begin position="223"/>
        <end position="324"/>
    </location>
</feature>
<evidence type="ECO:0000256" key="9">
    <source>
        <dbReference type="ARBA" id="ARBA00023136"/>
    </source>
</evidence>
<protein>
    <submittedName>
        <fullName evidence="18">Protocadherin Fat 2</fullName>
    </submittedName>
</protein>
<feature type="domain" description="EGF-like" evidence="16">
    <location>
        <begin position="1196"/>
        <end position="1233"/>
    </location>
</feature>
<proteinExistence type="predicted"/>
<dbReference type="FunFam" id="2.60.40.60:FF:000020">
    <property type="entry name" value="Dachsous cadherin-related 1b"/>
    <property type="match status" value="1"/>
</dbReference>
<dbReference type="CDD" id="cd11304">
    <property type="entry name" value="Cadherin_repeat"/>
    <property type="match status" value="6"/>
</dbReference>
<evidence type="ECO:0000256" key="5">
    <source>
        <dbReference type="ARBA" id="ARBA00022737"/>
    </source>
</evidence>
<dbReference type="Gene3D" id="2.60.120.200">
    <property type="match status" value="1"/>
</dbReference>
<dbReference type="FunFam" id="2.60.40.60:FF:000065">
    <property type="entry name" value="FAT atypical cadherin 1"/>
    <property type="match status" value="1"/>
</dbReference>
<dbReference type="PROSITE" id="PS00022">
    <property type="entry name" value="EGF_1"/>
    <property type="match status" value="3"/>
</dbReference>
<name>A0AA47MMT1_MERPO</name>
<gene>
    <name evidence="18" type="primary">Fat2_0</name>
    <name evidence="18" type="ORF">N1851_018959</name>
</gene>
<evidence type="ECO:0000256" key="10">
    <source>
        <dbReference type="ARBA" id="ARBA00023157"/>
    </source>
</evidence>
<dbReference type="InterPro" id="IPR001791">
    <property type="entry name" value="Laminin_G"/>
</dbReference>
<dbReference type="InterPro" id="IPR002126">
    <property type="entry name" value="Cadherin-like_dom"/>
</dbReference>
<comment type="subcellular location">
    <subcellularLocation>
        <location evidence="1">Membrane</location>
        <topology evidence="1">Single-pass membrane protein</topology>
    </subcellularLocation>
</comment>
<keyword evidence="9 14" id="KW-0472">Membrane</keyword>
<evidence type="ECO:0000256" key="6">
    <source>
        <dbReference type="ARBA" id="ARBA00022837"/>
    </source>
</evidence>
<dbReference type="Pfam" id="PF02210">
    <property type="entry name" value="Laminin_G_2"/>
    <property type="match status" value="1"/>
</dbReference>
<evidence type="ECO:0000259" key="15">
    <source>
        <dbReference type="PROSITE" id="PS50025"/>
    </source>
</evidence>
<dbReference type="Gene3D" id="2.10.25.10">
    <property type="entry name" value="Laminin"/>
    <property type="match status" value="1"/>
</dbReference>
<sequence>MNGIDLSVQQNINDRFHTFCFQVTANDPDMDINGQVTYSLEPVPGGDLASGEVIRDMFSIDGDSGWVTVGRQVDCEAARLYRFLVVATDHGGDEALSSSVVVEVTVTDENDNAPRFTEDVYRGSTLENRWPSGVIVSMTTRDDDVSLENRLVTCYITDGDPLGQFAIIQEEEGEWGLILKEPLDREAKDRYILQITATDGKFQALATAEVHVLDVNDNSPECHQLVYTEVVMENSQSNMFILKVSASDRDTGAHGFVSYTLHGPDADKFHLNQWTGDLFTLAWLDREQKVEHNLVVKATDGGGSSCQVDILLMVQDMNDNPPRFSSNRYEVTVFDNTTVRTPLAVLYAKDPDTGETAYVSCDMPCDAGINSEVRYSLVSGDGGYFSLDEFSGILRLERPLTPETPPAFQLQVKASDRGLPRHLHSVATVTVDVVSLDDYQPVFLSSEYTAQLPESLAVGSEVLSVSALGGDDGGGDQILYSIVAGNDDGRFLLDRHTGLLTLAGPLDYEVRREYYVSIEGSRGRAGLADVAMVIVNVTDVNDNVPAFQRADYSAHVAESLTPGDAVLQVVATDQDGPLHSLLRYSIVDGDPRQQFSIHPRSGEISTRTGLDREQTPHYSLTVQAADEGRPPLSTAVQVTVTVGDVNDNAPVFSHITHNLLLQEGEAFGSGVLQLRVTDRDEPKNGPPFSFHIVSGNEDRRFHVDQGGLLSLAAPLRKKVRAQHQLKIQVCVNLTDSMRFNFICVTHFNTKQYVTDSGHPPLSSICVVNINVTEQSRYPPSVVPLEVFVTTTGGLFANRVIGRLHASDQDLQDVLAYSLVSESPAGGRFSIDGADGKIWADEALEPGSYALNVSVTDGKFSVWTWVKVHVWVADQRVLDAGLTLQLLRMTPGEFLGDHWRGLQRSLGLALGVPRQELYLASLQQLPHSQVLEALLIWRPLDGAVQSLPTARLAGIFSDLEDTLGLSIQRVSHNGCLGTGCPPRGCRNAVRLAGDRLNHYTTARASFITPHHAWESVCPCNGSALRFTGEGYLRYLHHMDEDAQGFRVSLRFRTFRKQGLLMATNASDWGTLQLTNGELQFRYRCGNGPPGSLVLRAEPVSDGRWHHLLLEVNTTLLQLTLDHQHAASAATERCHMMRSHGALLLASVAADAQGLPPPFIGCLEGLEFNGQPIKLGDAGQWAGPGLRRVFGAYQCCDQLAGCFPDLCQNGGVCKETAEGEPLCVCPGHYYGPRCALTHNPCASQPCVCTARGQGYICNCSLDTTGARCHNLIDECSPNPCPGGYDCEFSEGSIHCDPLPLVSPLIGSVEIMVICASVLGLLFLVAFFVCVRKRYVTQKKKKPECVQDSNG</sequence>
<keyword evidence="4" id="KW-0732">Signal</keyword>
<dbReference type="FunFam" id="2.60.40.60:FF:000092">
    <property type="entry name" value="Protocadherin 8"/>
    <property type="match status" value="1"/>
</dbReference>
<dbReference type="FunFam" id="2.60.40.60:FF:000084">
    <property type="entry name" value="FAT atypical cadherin 3"/>
    <property type="match status" value="1"/>
</dbReference>
<comment type="caution">
    <text evidence="18">The sequence shown here is derived from an EMBL/GenBank/DDBJ whole genome shotgun (WGS) entry which is preliminary data.</text>
</comment>
<dbReference type="CDD" id="cd00110">
    <property type="entry name" value="LamG"/>
    <property type="match status" value="1"/>
</dbReference>
<keyword evidence="6 12" id="KW-0106">Calcium</keyword>
<dbReference type="SMART" id="SM00112">
    <property type="entry name" value="CA"/>
    <property type="match status" value="7"/>
</dbReference>
<keyword evidence="5" id="KW-0677">Repeat</keyword>
<dbReference type="PROSITE" id="PS50025">
    <property type="entry name" value="LAM_G_DOMAIN"/>
    <property type="match status" value="1"/>
</dbReference>
<organism evidence="18 19">
    <name type="scientific">Merluccius polli</name>
    <name type="common">Benguela hake</name>
    <name type="synonym">Merluccius cadenati</name>
    <dbReference type="NCBI Taxonomy" id="89951"/>
    <lineage>
        <taxon>Eukaryota</taxon>
        <taxon>Metazoa</taxon>
        <taxon>Chordata</taxon>
        <taxon>Craniata</taxon>
        <taxon>Vertebrata</taxon>
        <taxon>Euteleostomi</taxon>
        <taxon>Actinopterygii</taxon>
        <taxon>Neopterygii</taxon>
        <taxon>Teleostei</taxon>
        <taxon>Neoteleostei</taxon>
        <taxon>Acanthomorphata</taxon>
        <taxon>Zeiogadaria</taxon>
        <taxon>Gadariae</taxon>
        <taxon>Gadiformes</taxon>
        <taxon>Gadoidei</taxon>
        <taxon>Merlucciidae</taxon>
        <taxon>Merluccius</taxon>
    </lineage>
</organism>
<dbReference type="PROSITE" id="PS50026">
    <property type="entry name" value="EGF_3"/>
    <property type="match status" value="1"/>
</dbReference>
<dbReference type="PROSITE" id="PS50268">
    <property type="entry name" value="CADHERIN_2"/>
    <property type="match status" value="7"/>
</dbReference>
<dbReference type="InterPro" id="IPR013320">
    <property type="entry name" value="ConA-like_dom_sf"/>
</dbReference>
<dbReference type="GO" id="GO:0005509">
    <property type="term" value="F:calcium ion binding"/>
    <property type="evidence" value="ECO:0007669"/>
    <property type="project" value="UniProtKB-UniRule"/>
</dbReference>
<evidence type="ECO:0000256" key="12">
    <source>
        <dbReference type="PROSITE-ProRule" id="PRU00043"/>
    </source>
</evidence>
<evidence type="ECO:0000256" key="2">
    <source>
        <dbReference type="ARBA" id="ARBA00022536"/>
    </source>
</evidence>
<feature type="domain" description="Cadherin" evidence="17">
    <location>
        <begin position="22"/>
        <end position="116"/>
    </location>
</feature>
<keyword evidence="3 14" id="KW-0812">Transmembrane</keyword>
<feature type="domain" description="Laminin G" evidence="15">
    <location>
        <begin position="1020"/>
        <end position="1193"/>
    </location>
</feature>
<dbReference type="FunFam" id="2.60.40.60:FF:000013">
    <property type="entry name" value="Cadherin EGF LAG seven-pass G-type receptor"/>
    <property type="match status" value="1"/>
</dbReference>
<keyword evidence="8 14" id="KW-1133">Transmembrane helix</keyword>
<dbReference type="Gene3D" id="2.60.40.60">
    <property type="entry name" value="Cadherins"/>
    <property type="match status" value="8"/>
</dbReference>
<evidence type="ECO:0000313" key="18">
    <source>
        <dbReference type="EMBL" id="KAK0142930.1"/>
    </source>
</evidence>
<dbReference type="InterPro" id="IPR000742">
    <property type="entry name" value="EGF"/>
</dbReference>
<dbReference type="Pfam" id="PF00028">
    <property type="entry name" value="Cadherin"/>
    <property type="match status" value="7"/>
</dbReference>
<keyword evidence="2 13" id="KW-0245">EGF-like domain</keyword>
<dbReference type="InterPro" id="IPR020894">
    <property type="entry name" value="Cadherin_CS"/>
</dbReference>
<feature type="transmembrane region" description="Helical" evidence="14">
    <location>
        <begin position="1308"/>
        <end position="1328"/>
    </location>
</feature>
<feature type="domain" description="Cadherin" evidence="17">
    <location>
        <begin position="548"/>
        <end position="652"/>
    </location>
</feature>
<feature type="domain" description="Cadherin" evidence="17">
    <location>
        <begin position="653"/>
        <end position="781"/>
    </location>
</feature>
<evidence type="ECO:0000256" key="14">
    <source>
        <dbReference type="SAM" id="Phobius"/>
    </source>
</evidence>
<feature type="domain" description="Cadherin" evidence="17">
    <location>
        <begin position="325"/>
        <end position="443"/>
    </location>
</feature>
<evidence type="ECO:0000259" key="17">
    <source>
        <dbReference type="PROSITE" id="PS50268"/>
    </source>
</evidence>
<feature type="disulfide bond" evidence="13">
    <location>
        <begin position="1223"/>
        <end position="1232"/>
    </location>
</feature>
<keyword evidence="10 13" id="KW-1015">Disulfide bond</keyword>
<comment type="caution">
    <text evidence="13">Lacks conserved residue(s) required for the propagation of feature annotation.</text>
</comment>
<evidence type="ECO:0000259" key="16">
    <source>
        <dbReference type="PROSITE" id="PS50026"/>
    </source>
</evidence>
<dbReference type="SMART" id="SM00282">
    <property type="entry name" value="LamG"/>
    <property type="match status" value="1"/>
</dbReference>
<evidence type="ECO:0000256" key="4">
    <source>
        <dbReference type="ARBA" id="ARBA00022729"/>
    </source>
</evidence>
<dbReference type="SUPFAM" id="SSF49313">
    <property type="entry name" value="Cadherin-like"/>
    <property type="match status" value="8"/>
</dbReference>
<dbReference type="InterPro" id="IPR015919">
    <property type="entry name" value="Cadherin-like_sf"/>
</dbReference>
<feature type="domain" description="Cadherin" evidence="17">
    <location>
        <begin position="444"/>
        <end position="547"/>
    </location>
</feature>
<dbReference type="CDD" id="cd00054">
    <property type="entry name" value="EGF_CA"/>
    <property type="match status" value="1"/>
</dbReference>